<evidence type="ECO:0000313" key="2">
    <source>
        <dbReference type="Proteomes" id="UP000616151"/>
    </source>
</evidence>
<comment type="caution">
    <text evidence="1">The sequence shown here is derived from an EMBL/GenBank/DDBJ whole genome shotgun (WGS) entry which is preliminary data.</text>
</comment>
<dbReference type="EMBL" id="JAENHL010000007">
    <property type="protein sequence ID" value="MBK1869148.1"/>
    <property type="molecule type" value="Genomic_DNA"/>
</dbReference>
<keyword evidence="2" id="KW-1185">Reference proteome</keyword>
<evidence type="ECO:0000313" key="1">
    <source>
        <dbReference type="EMBL" id="MBK1869148.1"/>
    </source>
</evidence>
<reference evidence="1" key="1">
    <citation type="submission" date="2021-01" db="EMBL/GenBank/DDBJ databases">
        <authorList>
            <person name="Sun Q."/>
        </authorList>
    </citation>
    <scope>NUCLEOTIDE SEQUENCE</scope>
    <source>
        <strain evidence="1">YIM B02566</strain>
    </source>
</reference>
<dbReference type="Proteomes" id="UP000616151">
    <property type="component" value="Unassembled WGS sequence"/>
</dbReference>
<protein>
    <submittedName>
        <fullName evidence="1">DUF1311 domain-containing protein</fullName>
    </submittedName>
</protein>
<name>A0ACC5R973_9HYPH</name>
<gene>
    <name evidence="1" type="ORF">JHL16_22500</name>
</gene>
<organism evidence="1 2">
    <name type="scientific">Taklimakanibacter albus</name>
    <dbReference type="NCBI Taxonomy" id="2800327"/>
    <lineage>
        <taxon>Bacteria</taxon>
        <taxon>Pseudomonadati</taxon>
        <taxon>Pseudomonadota</taxon>
        <taxon>Alphaproteobacteria</taxon>
        <taxon>Hyphomicrobiales</taxon>
        <taxon>Aestuariivirgaceae</taxon>
        <taxon>Taklimakanibacter</taxon>
    </lineage>
</organism>
<accession>A0ACC5R973</accession>
<proteinExistence type="predicted"/>
<sequence>MRISKTLLSCTPLLLVVGVEPAVAFDCAKAQSPIEKAICADPKLKAADDAMSAAYSSLREALSATERKGLTASQRKWIKSREDSCGVQEGAELSSCIQDQTEERRRLFLAEPESGPGTGARMVPVFVQQDPDPHRFDVDYTLIRFAAPKSNGEKLFNAEVDKIVKDAPLKRQAEAAPEGMNYASYSAMDITYASPKFLSAKIEGWENTGGAHGNGGTSAINVDLARGVAMKADDVFDGKALAALKADCVAQIIVQKKEKNDGQDFDPANDPNYQEQTVVDVLKSLDSWNFWQDKAIVTFNSYAIGSYAEGPYECEFPMAKLKSLAKPSAPLPQ</sequence>